<dbReference type="InterPro" id="IPR046335">
    <property type="entry name" value="LacI/GalR-like_sensor"/>
</dbReference>
<evidence type="ECO:0000256" key="1">
    <source>
        <dbReference type="ARBA" id="ARBA00023015"/>
    </source>
</evidence>
<dbReference type="Gene3D" id="3.40.50.2300">
    <property type="match status" value="2"/>
</dbReference>
<dbReference type="PRINTS" id="PR00036">
    <property type="entry name" value="HTHLACI"/>
</dbReference>
<dbReference type="Pfam" id="PF13377">
    <property type="entry name" value="Peripla_BP_3"/>
    <property type="match status" value="1"/>
</dbReference>
<dbReference type="PROSITE" id="PS00356">
    <property type="entry name" value="HTH_LACI_1"/>
    <property type="match status" value="1"/>
</dbReference>
<evidence type="ECO:0000259" key="4">
    <source>
        <dbReference type="PROSITE" id="PS50932"/>
    </source>
</evidence>
<dbReference type="InterPro" id="IPR000843">
    <property type="entry name" value="HTH_LacI"/>
</dbReference>
<dbReference type="Proteomes" id="UP000052013">
    <property type="component" value="Unassembled WGS sequence"/>
</dbReference>
<evidence type="ECO:0000256" key="3">
    <source>
        <dbReference type="ARBA" id="ARBA00023163"/>
    </source>
</evidence>
<keyword evidence="3" id="KW-0804">Transcription</keyword>
<dbReference type="SMART" id="SM00354">
    <property type="entry name" value="HTH_LACI"/>
    <property type="match status" value="1"/>
</dbReference>
<evidence type="ECO:0000256" key="2">
    <source>
        <dbReference type="ARBA" id="ARBA00023125"/>
    </source>
</evidence>
<organism evidence="5 6">
    <name type="scientific">Lentilactobacillus diolivorans DSM 14421</name>
    <dbReference type="NCBI Taxonomy" id="1423739"/>
    <lineage>
        <taxon>Bacteria</taxon>
        <taxon>Bacillati</taxon>
        <taxon>Bacillota</taxon>
        <taxon>Bacilli</taxon>
        <taxon>Lactobacillales</taxon>
        <taxon>Lactobacillaceae</taxon>
        <taxon>Lentilactobacillus</taxon>
    </lineage>
</organism>
<comment type="caution">
    <text evidence="5">The sequence shown here is derived from an EMBL/GenBank/DDBJ whole genome shotgun (WGS) entry which is preliminary data.</text>
</comment>
<dbReference type="EMBL" id="AZEY01000068">
    <property type="protein sequence ID" value="KRL65440.1"/>
    <property type="molecule type" value="Genomic_DNA"/>
</dbReference>
<proteinExistence type="predicted"/>
<dbReference type="AlphaFoldDB" id="A0A0R1S8Y2"/>
<protein>
    <submittedName>
        <fullName evidence="5">LacI family transcriptional regulator</fullName>
    </submittedName>
</protein>
<dbReference type="PROSITE" id="PS50932">
    <property type="entry name" value="HTH_LACI_2"/>
    <property type="match status" value="1"/>
</dbReference>
<dbReference type="CDD" id="cd01392">
    <property type="entry name" value="HTH_LacI"/>
    <property type="match status" value="1"/>
</dbReference>
<evidence type="ECO:0000313" key="5">
    <source>
        <dbReference type="EMBL" id="KRL65440.1"/>
    </source>
</evidence>
<evidence type="ECO:0000313" key="6">
    <source>
        <dbReference type="Proteomes" id="UP000052013"/>
    </source>
</evidence>
<dbReference type="Gene3D" id="1.10.260.40">
    <property type="entry name" value="lambda repressor-like DNA-binding domains"/>
    <property type="match status" value="1"/>
</dbReference>
<dbReference type="Pfam" id="PF00356">
    <property type="entry name" value="LacI"/>
    <property type="match status" value="1"/>
</dbReference>
<dbReference type="PANTHER" id="PTHR30146:SF109">
    <property type="entry name" value="HTH-TYPE TRANSCRIPTIONAL REGULATOR GALS"/>
    <property type="match status" value="1"/>
</dbReference>
<dbReference type="SUPFAM" id="SSF47413">
    <property type="entry name" value="lambda repressor-like DNA-binding domains"/>
    <property type="match status" value="1"/>
</dbReference>
<feature type="domain" description="HTH lacI-type" evidence="4">
    <location>
        <begin position="14"/>
        <end position="69"/>
    </location>
</feature>
<reference evidence="5 6" key="1">
    <citation type="journal article" date="2015" name="Genome Announc.">
        <title>Expanding the biotechnology potential of lactobacilli through comparative genomics of 213 strains and associated genera.</title>
        <authorList>
            <person name="Sun Z."/>
            <person name="Harris H.M."/>
            <person name="McCann A."/>
            <person name="Guo C."/>
            <person name="Argimon S."/>
            <person name="Zhang W."/>
            <person name="Yang X."/>
            <person name="Jeffery I.B."/>
            <person name="Cooney J.C."/>
            <person name="Kagawa T.F."/>
            <person name="Liu W."/>
            <person name="Song Y."/>
            <person name="Salvetti E."/>
            <person name="Wrobel A."/>
            <person name="Rasinkangas P."/>
            <person name="Parkhill J."/>
            <person name="Rea M.C."/>
            <person name="O'Sullivan O."/>
            <person name="Ritari J."/>
            <person name="Douillard F.P."/>
            <person name="Paul Ross R."/>
            <person name="Yang R."/>
            <person name="Briner A.E."/>
            <person name="Felis G.E."/>
            <person name="de Vos W.M."/>
            <person name="Barrangou R."/>
            <person name="Klaenhammer T.R."/>
            <person name="Caufield P.W."/>
            <person name="Cui Y."/>
            <person name="Zhang H."/>
            <person name="O'Toole P.W."/>
        </authorList>
    </citation>
    <scope>NUCLEOTIDE SEQUENCE [LARGE SCALE GENOMIC DNA]</scope>
    <source>
        <strain evidence="5 6">DSM 14421</strain>
    </source>
</reference>
<dbReference type="STRING" id="1423739.FC85_GL000269"/>
<keyword evidence="2" id="KW-0238">DNA-binding</keyword>
<dbReference type="PATRIC" id="fig|1423739.3.peg.282"/>
<keyword evidence="1" id="KW-0805">Transcription regulation</keyword>
<dbReference type="PANTHER" id="PTHR30146">
    <property type="entry name" value="LACI-RELATED TRANSCRIPTIONAL REPRESSOR"/>
    <property type="match status" value="1"/>
</dbReference>
<name>A0A0R1S8Y2_9LACO</name>
<gene>
    <name evidence="5" type="ORF">FC85_GL000269</name>
</gene>
<dbReference type="InterPro" id="IPR010982">
    <property type="entry name" value="Lambda_DNA-bd_dom_sf"/>
</dbReference>
<dbReference type="InterPro" id="IPR028082">
    <property type="entry name" value="Peripla_BP_I"/>
</dbReference>
<dbReference type="GO" id="GO:0003700">
    <property type="term" value="F:DNA-binding transcription factor activity"/>
    <property type="evidence" value="ECO:0007669"/>
    <property type="project" value="TreeGrafter"/>
</dbReference>
<dbReference type="GO" id="GO:0000976">
    <property type="term" value="F:transcription cis-regulatory region binding"/>
    <property type="evidence" value="ECO:0007669"/>
    <property type="project" value="TreeGrafter"/>
</dbReference>
<sequence>MSEITGKEAVIMGATIKDIAELAGVSPATVSRVLSGQSDFYSEKTARRVHRAAKKLGYQKNTSAVELVTKTSKTIAVIVSSTQTNFADQIIDGIQEQAMQKDLNVIILYAGEKNAKLQKRALETVIERSVLGILLVAIDLDPSNDNLLRSANIPFLFLSICFRNHRFPFISSDDFKIGYQATTYLIEKGHVKIGFAAADLESFTGQLRLAGYRRAMDEYQLPTSPDWVSDGDFAYEDGVLAMKQYGEETQLTAVIASSDLAAIGILNQAQAFNVKVPNDLSVVSIDGTYLCNIVRPRITSVTQSFREMGIKGMQTLLGGKLDQFDLLYTGIGITERESAKSHG</sequence>
<dbReference type="SUPFAM" id="SSF53822">
    <property type="entry name" value="Periplasmic binding protein-like I"/>
    <property type="match status" value="1"/>
</dbReference>
<accession>A0A0R1S8Y2</accession>